<accession>A0A4P7NS16</accession>
<evidence type="ECO:0000313" key="2">
    <source>
        <dbReference type="EMBL" id="QBZ64626.1"/>
    </source>
</evidence>
<name>A0A4P7NS16_PYROR</name>
<reference evidence="2 3" key="1">
    <citation type="journal article" date="2019" name="Mol. Biol. Evol.">
        <title>Blast fungal genomes show frequent chromosomal changes, gene gains and losses, and effector gene turnover.</title>
        <authorList>
            <person name="Gomez Luciano L.B."/>
            <person name="Jason Tsai I."/>
            <person name="Chuma I."/>
            <person name="Tosa Y."/>
            <person name="Chen Y.H."/>
            <person name="Li J.Y."/>
            <person name="Li M.Y."/>
            <person name="Jade Lu M.Y."/>
            <person name="Nakayashiki H."/>
            <person name="Li W.H."/>
        </authorList>
    </citation>
    <scope>NUCLEOTIDE SEQUENCE [LARGE SCALE GENOMIC DNA]</scope>
    <source>
        <strain evidence="2">MZ5-1-6</strain>
    </source>
</reference>
<sequence length="412" mass="46599">METRSGPVQDRKRDSPSQDSPTDGAATAAALKRQRIVETDPAVISQTLAENQPTGISNDGIMIHLQPSFADRAHVLEQISSLPDGPLKQALLGALQPQALLSVPEQLVFANKAAAALVSTVLDHQLRIQPPRAAKWGDSSVNDAVFRRIQILLHSDDLEHIDDVRRDFLIETFAEMVVNWMDVRFRTMDDHGIQAQAWRPQEEQQDAEPARTPWHTRQFVNAMIHGGNLGHDAVFVVLDVIITRYHGGESISSSRAALERKGVLDSFKLMYSLDADQALWLAQRAWLQKEEEVRVGVGVGEFVKTVRLINRYVSWYRNPLYMGTRGKNRRNLIRSKDAEKAWIEFIEVVCSICMEREARLSEKMARNLRAKSRALVSECQQLEGWARGEELPRWEVAQVEHLVEVMDVGDFE</sequence>
<dbReference type="EMBL" id="CP034209">
    <property type="protein sequence ID" value="QBZ64626.1"/>
    <property type="molecule type" value="Genomic_DNA"/>
</dbReference>
<evidence type="ECO:0000313" key="3">
    <source>
        <dbReference type="Proteomes" id="UP000294847"/>
    </source>
</evidence>
<protein>
    <submittedName>
        <fullName evidence="2">Uncharacterized protein</fullName>
    </submittedName>
</protein>
<proteinExistence type="predicted"/>
<dbReference type="AlphaFoldDB" id="A0A4P7NS16"/>
<feature type="region of interest" description="Disordered" evidence="1">
    <location>
        <begin position="1"/>
        <end position="27"/>
    </location>
</feature>
<organism evidence="2 3">
    <name type="scientific">Pyricularia oryzae</name>
    <name type="common">Rice blast fungus</name>
    <name type="synonym">Magnaporthe oryzae</name>
    <dbReference type="NCBI Taxonomy" id="318829"/>
    <lineage>
        <taxon>Eukaryota</taxon>
        <taxon>Fungi</taxon>
        <taxon>Dikarya</taxon>
        <taxon>Ascomycota</taxon>
        <taxon>Pezizomycotina</taxon>
        <taxon>Sordariomycetes</taxon>
        <taxon>Sordariomycetidae</taxon>
        <taxon>Magnaporthales</taxon>
        <taxon>Pyriculariaceae</taxon>
        <taxon>Pyricularia</taxon>
    </lineage>
</organism>
<gene>
    <name evidence="2" type="ORF">PoMZ_06324</name>
</gene>
<evidence type="ECO:0000256" key="1">
    <source>
        <dbReference type="SAM" id="MobiDB-lite"/>
    </source>
</evidence>
<feature type="compositionally biased region" description="Basic and acidic residues" evidence="1">
    <location>
        <begin position="1"/>
        <end position="16"/>
    </location>
</feature>
<dbReference type="Proteomes" id="UP000294847">
    <property type="component" value="Chromosome 6"/>
</dbReference>